<evidence type="ECO:0000313" key="5">
    <source>
        <dbReference type="EMBL" id="CAB5034380.1"/>
    </source>
</evidence>
<dbReference type="SUPFAM" id="SSF55729">
    <property type="entry name" value="Acyl-CoA N-acyltransferases (Nat)"/>
    <property type="match status" value="1"/>
</dbReference>
<sequence length="155" mass="17307">MNSQIGDIHIRAMNYLEVRPLRLEVLRAGMASQTVDFDGDDDKTTVHLGAFDETGVNIGVSSWMQRPFQPEPDLKAVQLRGMATAVHLQSHGIGGLLLDAGHTHAHEIGFHVIWANARDTALNFYNRHGYTTVGEGFIETVTRLPHHKVVKYLLR</sequence>
<proteinExistence type="predicted"/>
<evidence type="ECO:0000313" key="4">
    <source>
        <dbReference type="EMBL" id="CAB4904924.1"/>
    </source>
</evidence>
<dbReference type="AlphaFoldDB" id="A0A6J6RYK2"/>
<evidence type="ECO:0000259" key="1">
    <source>
        <dbReference type="PROSITE" id="PS51186"/>
    </source>
</evidence>
<dbReference type="GO" id="GO:0016747">
    <property type="term" value="F:acyltransferase activity, transferring groups other than amino-acyl groups"/>
    <property type="evidence" value="ECO:0007669"/>
    <property type="project" value="InterPro"/>
</dbReference>
<dbReference type="Gene3D" id="3.40.630.30">
    <property type="match status" value="1"/>
</dbReference>
<accession>A0A6J6RYK2</accession>
<dbReference type="InterPro" id="IPR000182">
    <property type="entry name" value="GNAT_dom"/>
</dbReference>
<evidence type="ECO:0000313" key="3">
    <source>
        <dbReference type="EMBL" id="CAB4777133.1"/>
    </source>
</evidence>
<gene>
    <name evidence="2" type="ORF">UFOPK2658_01503</name>
    <name evidence="3" type="ORF">UFOPK2880_01184</name>
    <name evidence="4" type="ORF">UFOPK3494_01145</name>
    <name evidence="5" type="ORF">UFOPK4134_01332</name>
</gene>
<protein>
    <submittedName>
        <fullName evidence="2">Unannotated protein</fullName>
    </submittedName>
</protein>
<reference evidence="2" key="1">
    <citation type="submission" date="2020-05" db="EMBL/GenBank/DDBJ databases">
        <authorList>
            <person name="Chiriac C."/>
            <person name="Salcher M."/>
            <person name="Ghai R."/>
            <person name="Kavagutti S V."/>
        </authorList>
    </citation>
    <scope>NUCLEOTIDE SEQUENCE</scope>
</reference>
<dbReference type="EMBL" id="CAEZZP010000077">
    <property type="protein sequence ID" value="CAB4777133.1"/>
    <property type="molecule type" value="Genomic_DNA"/>
</dbReference>
<dbReference type="EMBL" id="CAEZYH010000082">
    <property type="protein sequence ID" value="CAB4727810.1"/>
    <property type="molecule type" value="Genomic_DNA"/>
</dbReference>
<evidence type="ECO:0000313" key="2">
    <source>
        <dbReference type="EMBL" id="CAB4727810.1"/>
    </source>
</evidence>
<dbReference type="PROSITE" id="PS51186">
    <property type="entry name" value="GNAT"/>
    <property type="match status" value="1"/>
</dbReference>
<organism evidence="2">
    <name type="scientific">freshwater metagenome</name>
    <dbReference type="NCBI Taxonomy" id="449393"/>
    <lineage>
        <taxon>unclassified sequences</taxon>
        <taxon>metagenomes</taxon>
        <taxon>ecological metagenomes</taxon>
    </lineage>
</organism>
<feature type="domain" description="N-acetyltransferase" evidence="1">
    <location>
        <begin position="8"/>
        <end position="155"/>
    </location>
</feature>
<name>A0A6J6RYK2_9ZZZZ</name>
<dbReference type="Pfam" id="PF13673">
    <property type="entry name" value="Acetyltransf_10"/>
    <property type="match status" value="1"/>
</dbReference>
<dbReference type="EMBL" id="CAFBPS010000115">
    <property type="protein sequence ID" value="CAB5034380.1"/>
    <property type="molecule type" value="Genomic_DNA"/>
</dbReference>
<dbReference type="EMBL" id="CAFBMF010000076">
    <property type="protein sequence ID" value="CAB4904924.1"/>
    <property type="molecule type" value="Genomic_DNA"/>
</dbReference>
<dbReference type="InterPro" id="IPR016181">
    <property type="entry name" value="Acyl_CoA_acyltransferase"/>
</dbReference>